<accession>A0A7W9J544</accession>
<evidence type="ECO:0000313" key="3">
    <source>
        <dbReference type="Proteomes" id="UP000549971"/>
    </source>
</evidence>
<evidence type="ECO:0000313" key="2">
    <source>
        <dbReference type="EMBL" id="MBB5835688.1"/>
    </source>
</evidence>
<dbReference type="InterPro" id="IPR005531">
    <property type="entry name" value="Asp23"/>
</dbReference>
<sequence length="138" mass="14486">MADTATLAPPAVHDVSAIVNVAEPGARGTLEISPRAVERIAEATALLAPGVIRQEATFGRGLPKAKVQLAGQRVRVDVEIAVEWGYPLADLAAEVRGRLTRTINELTGLGVDSVSVDISAVELPTTDSQAKNSPRRVV</sequence>
<evidence type="ECO:0000256" key="1">
    <source>
        <dbReference type="ARBA" id="ARBA00005721"/>
    </source>
</evidence>
<dbReference type="RefSeq" id="WP_184795305.1">
    <property type="nucleotide sequence ID" value="NZ_JACHMY010000001.1"/>
</dbReference>
<gene>
    <name evidence="2" type="ORF">HDA39_002422</name>
</gene>
<reference evidence="2 3" key="1">
    <citation type="submission" date="2020-08" db="EMBL/GenBank/DDBJ databases">
        <title>Sequencing the genomes of 1000 actinobacteria strains.</title>
        <authorList>
            <person name="Klenk H.-P."/>
        </authorList>
    </citation>
    <scope>NUCLEOTIDE SEQUENCE [LARGE SCALE GENOMIC DNA]</scope>
    <source>
        <strain evidence="2 3">DSM 28967</strain>
    </source>
</reference>
<organism evidence="2 3">
    <name type="scientific">Kribbella italica</name>
    <dbReference type="NCBI Taxonomy" id="1540520"/>
    <lineage>
        <taxon>Bacteria</taxon>
        <taxon>Bacillati</taxon>
        <taxon>Actinomycetota</taxon>
        <taxon>Actinomycetes</taxon>
        <taxon>Propionibacteriales</taxon>
        <taxon>Kribbellaceae</taxon>
        <taxon>Kribbella</taxon>
    </lineage>
</organism>
<dbReference type="PANTHER" id="PTHR34297">
    <property type="entry name" value="HYPOTHETICAL CYTOSOLIC PROTEIN-RELATED"/>
    <property type="match status" value="1"/>
</dbReference>
<protein>
    <submittedName>
        <fullName evidence="2">Putative alkaline shock family protein YloU</fullName>
    </submittedName>
</protein>
<proteinExistence type="inferred from homology"/>
<dbReference type="Pfam" id="PF03780">
    <property type="entry name" value="Asp23"/>
    <property type="match status" value="1"/>
</dbReference>
<comment type="caution">
    <text evidence="2">The sequence shown here is derived from an EMBL/GenBank/DDBJ whole genome shotgun (WGS) entry which is preliminary data.</text>
</comment>
<name>A0A7W9J544_9ACTN</name>
<comment type="similarity">
    <text evidence="1">Belongs to the asp23 family.</text>
</comment>
<dbReference type="EMBL" id="JACHMY010000001">
    <property type="protein sequence ID" value="MBB5835688.1"/>
    <property type="molecule type" value="Genomic_DNA"/>
</dbReference>
<dbReference type="Proteomes" id="UP000549971">
    <property type="component" value="Unassembled WGS sequence"/>
</dbReference>
<keyword evidence="3" id="KW-1185">Reference proteome</keyword>
<dbReference type="AlphaFoldDB" id="A0A7W9J544"/>